<evidence type="ECO:0000313" key="2">
    <source>
        <dbReference type="Proteomes" id="UP000320888"/>
    </source>
</evidence>
<accession>A0A553ZM98</accession>
<gene>
    <name evidence="1" type="ORF">FNZ23_09020</name>
</gene>
<evidence type="ECO:0000313" key="1">
    <source>
        <dbReference type="EMBL" id="TSB42601.1"/>
    </source>
</evidence>
<dbReference type="EMBL" id="VKLS01000070">
    <property type="protein sequence ID" value="TSB42601.1"/>
    <property type="molecule type" value="Genomic_DNA"/>
</dbReference>
<reference evidence="1 2" key="1">
    <citation type="submission" date="2019-07" db="EMBL/GenBank/DDBJ databases">
        <title>Draft genome for Streptomyces benahoarensis MZ03-48.</title>
        <authorList>
            <person name="Gonzalez-Pimentel J.L."/>
        </authorList>
    </citation>
    <scope>NUCLEOTIDE SEQUENCE [LARGE SCALE GENOMIC DNA]</scope>
    <source>
        <strain evidence="1 2">MZ03-48</strain>
    </source>
</reference>
<dbReference type="OrthoDB" id="4633994at2"/>
<dbReference type="AlphaFoldDB" id="A0A553ZM98"/>
<sequence length="177" mass="18884">MPGPRDTAPRNLAVNRRRARKGTRRRVRGPAGVAGKTIAVGTATNQEKILLDWSERNEKAGRRPVDIRYHPKTSDTHPALRSGRIDAYFGPNPSVVYHVNTAGRTQSIGRFSGGGDVVRGTIAATTKKGSGPVGAYAAALRAVIADGSYRAVLDRWGLGAEALTTSQINPPGLPRTH</sequence>
<keyword evidence="2" id="KW-1185">Reference proteome</keyword>
<dbReference type="SUPFAM" id="SSF53850">
    <property type="entry name" value="Periplasmic binding protein-like II"/>
    <property type="match status" value="1"/>
</dbReference>
<name>A0A553ZM98_9ACTN</name>
<comment type="caution">
    <text evidence="1">The sequence shown here is derived from an EMBL/GenBank/DDBJ whole genome shotgun (WGS) entry which is preliminary data.</text>
</comment>
<protein>
    <submittedName>
        <fullName evidence="1">Transporter substrate-binding domain-containing protein</fullName>
    </submittedName>
</protein>
<dbReference type="Proteomes" id="UP000320888">
    <property type="component" value="Unassembled WGS sequence"/>
</dbReference>
<proteinExistence type="predicted"/>
<dbReference type="Gene3D" id="3.40.190.10">
    <property type="entry name" value="Periplasmic binding protein-like II"/>
    <property type="match status" value="2"/>
</dbReference>
<organism evidence="1 2">
    <name type="scientific">Streptomyces benahoarensis</name>
    <dbReference type="NCBI Taxonomy" id="2595054"/>
    <lineage>
        <taxon>Bacteria</taxon>
        <taxon>Bacillati</taxon>
        <taxon>Actinomycetota</taxon>
        <taxon>Actinomycetes</taxon>
        <taxon>Kitasatosporales</taxon>
        <taxon>Streptomycetaceae</taxon>
        <taxon>Streptomyces</taxon>
    </lineage>
</organism>